<dbReference type="EMBL" id="FOLD01000008">
    <property type="protein sequence ID" value="SFC64354.1"/>
    <property type="molecule type" value="Genomic_DNA"/>
</dbReference>
<keyword evidence="1" id="KW-0472">Membrane</keyword>
<feature type="transmembrane region" description="Helical" evidence="1">
    <location>
        <begin position="33"/>
        <end position="51"/>
    </location>
</feature>
<evidence type="ECO:0000256" key="1">
    <source>
        <dbReference type="SAM" id="Phobius"/>
    </source>
</evidence>
<keyword evidence="3" id="KW-1185">Reference proteome</keyword>
<gene>
    <name evidence="2" type="ORF">SAMN05216204_108107</name>
</gene>
<evidence type="ECO:0000313" key="2">
    <source>
        <dbReference type="EMBL" id="SFC64354.1"/>
    </source>
</evidence>
<feature type="transmembrane region" description="Helical" evidence="1">
    <location>
        <begin position="86"/>
        <end position="110"/>
    </location>
</feature>
<evidence type="ECO:0000313" key="3">
    <source>
        <dbReference type="Proteomes" id="UP000198639"/>
    </source>
</evidence>
<feature type="transmembrane region" description="Helical" evidence="1">
    <location>
        <begin position="63"/>
        <end position="80"/>
    </location>
</feature>
<accession>A0A1I1KU62</accession>
<dbReference type="Proteomes" id="UP000198639">
    <property type="component" value="Unassembled WGS sequence"/>
</dbReference>
<dbReference type="AlphaFoldDB" id="A0A1I1KU62"/>
<dbReference type="STRING" id="1164594.SAMN05216204_108107"/>
<protein>
    <submittedName>
        <fullName evidence="2">Uncharacterized protein</fullName>
    </submittedName>
</protein>
<sequence length="134" mass="14612">MIFLRLLCLLAGVLVLVAPPAMLFPNGAMPATVLVAMLLASASFFYVGVAGQRVRRSPRLGRLCTLLLLLPFLASAVTLWRSDDPAVLWMSGMLLGFTLIIGLVLAYPLLQGPSARRLRAREGRHARMLVLRNS</sequence>
<proteinExistence type="predicted"/>
<reference evidence="3" key="1">
    <citation type="submission" date="2016-10" db="EMBL/GenBank/DDBJ databases">
        <authorList>
            <person name="Varghese N."/>
            <person name="Submissions S."/>
        </authorList>
    </citation>
    <scope>NUCLEOTIDE SEQUENCE [LARGE SCALE GENOMIC DNA]</scope>
    <source>
        <strain evidence="3">CGMCC 1.12041</strain>
    </source>
</reference>
<dbReference type="OrthoDB" id="8755063at2"/>
<organism evidence="2 3">
    <name type="scientific">Massilia yuzhufengensis</name>
    <dbReference type="NCBI Taxonomy" id="1164594"/>
    <lineage>
        <taxon>Bacteria</taxon>
        <taxon>Pseudomonadati</taxon>
        <taxon>Pseudomonadota</taxon>
        <taxon>Betaproteobacteria</taxon>
        <taxon>Burkholderiales</taxon>
        <taxon>Oxalobacteraceae</taxon>
        <taxon>Telluria group</taxon>
        <taxon>Massilia</taxon>
    </lineage>
</organism>
<keyword evidence="1" id="KW-0812">Transmembrane</keyword>
<keyword evidence="1" id="KW-1133">Transmembrane helix</keyword>
<name>A0A1I1KU62_9BURK</name>
<dbReference type="RefSeq" id="WP_091874152.1">
    <property type="nucleotide sequence ID" value="NZ_FOLD01000008.1"/>
</dbReference>